<dbReference type="GO" id="GO:0008233">
    <property type="term" value="F:peptidase activity"/>
    <property type="evidence" value="ECO:0007669"/>
    <property type="project" value="UniProtKB-KW"/>
</dbReference>
<dbReference type="PANTHER" id="PTHR43327">
    <property type="entry name" value="STOMATIN-LIKE PROTEIN 2, MITOCHONDRIAL"/>
    <property type="match status" value="1"/>
</dbReference>
<dbReference type="RefSeq" id="WP_114686622.1">
    <property type="nucleotide sequence ID" value="NZ_QQNB01000001.1"/>
</dbReference>
<feature type="region of interest" description="Disordered" evidence="6">
    <location>
        <begin position="352"/>
        <end position="384"/>
    </location>
</feature>
<dbReference type="InterPro" id="IPR001107">
    <property type="entry name" value="Band_7"/>
</dbReference>
<dbReference type="Pfam" id="PF01145">
    <property type="entry name" value="Band_7"/>
    <property type="match status" value="1"/>
</dbReference>
<keyword evidence="9" id="KW-1185">Reference proteome</keyword>
<feature type="domain" description="Band 7" evidence="7">
    <location>
        <begin position="107"/>
        <end position="275"/>
    </location>
</feature>
<dbReference type="PANTHER" id="PTHR43327:SF2">
    <property type="entry name" value="MODULATOR OF FTSH PROTEASE HFLK"/>
    <property type="match status" value="1"/>
</dbReference>
<evidence type="ECO:0000256" key="1">
    <source>
        <dbReference type="ARBA" id="ARBA00004167"/>
    </source>
</evidence>
<sequence>MTTLPRWLQRISILNADNKGPWGSGGSGNGGGGSGEGPRNPWAPPPGGGRAKPTALDEFLKRARPGGGGPGGNGGGGGRLNLPGGGNARTLWTIGLALIVGVWVLYTSFHPISPSQRGVVTWFGKYAGTLDPGIRLTLPAPIASVTKVDVQRTNTEDFPEGGGTGGTQMLTGDQNIVDLSYSVSWNIKIPQEFVFQIKDPRQTVRAAAESAMRSVIATSELNEVIGSGQNVIQSRVQEELQQILDSYNSGVNILGVAIKQAGPPEQVVDAFKDVTAAQQDARGAINRSRGYAQQVIAKAQGEAAAFDKVYEQYRLAPEVTRRRMYYETMEQVLAKSDKTIVEAPGVVPYLPLRGNRRLPDPEMAAPEPQAVQPAAPAPQAGGAQ</sequence>
<comment type="similarity">
    <text evidence="2">Belongs to the band 7/mec-2 family. HflK subfamily.</text>
</comment>
<dbReference type="SUPFAM" id="SSF117892">
    <property type="entry name" value="Band 7/SPFH domain"/>
    <property type="match status" value="1"/>
</dbReference>
<feature type="compositionally biased region" description="Gly residues" evidence="6">
    <location>
        <begin position="65"/>
        <end position="80"/>
    </location>
</feature>
<evidence type="ECO:0000256" key="6">
    <source>
        <dbReference type="SAM" id="MobiDB-lite"/>
    </source>
</evidence>
<dbReference type="CDD" id="cd03404">
    <property type="entry name" value="SPFH_HflK"/>
    <property type="match status" value="1"/>
</dbReference>
<feature type="region of interest" description="Disordered" evidence="6">
    <location>
        <begin position="61"/>
        <end position="80"/>
    </location>
</feature>
<dbReference type="InterPro" id="IPR010201">
    <property type="entry name" value="HflK"/>
</dbReference>
<dbReference type="Proteomes" id="UP000253918">
    <property type="component" value="Unassembled WGS sequence"/>
</dbReference>
<name>A0A369W191_9SPHN</name>
<dbReference type="InterPro" id="IPR036013">
    <property type="entry name" value="Band_7/SPFH_dom_sf"/>
</dbReference>
<accession>A0A369W191</accession>
<dbReference type="SMART" id="SM00244">
    <property type="entry name" value="PHB"/>
    <property type="match status" value="1"/>
</dbReference>
<dbReference type="AlphaFoldDB" id="A0A369W191"/>
<evidence type="ECO:0000256" key="5">
    <source>
        <dbReference type="ARBA" id="ARBA00023136"/>
    </source>
</evidence>
<dbReference type="InterPro" id="IPR050710">
    <property type="entry name" value="Band7/mec-2_domain"/>
</dbReference>
<proteinExistence type="inferred from homology"/>
<evidence type="ECO:0000259" key="7">
    <source>
        <dbReference type="SMART" id="SM00244"/>
    </source>
</evidence>
<evidence type="ECO:0000313" key="9">
    <source>
        <dbReference type="Proteomes" id="UP000253918"/>
    </source>
</evidence>
<dbReference type="EMBL" id="QQNB01000001">
    <property type="protein sequence ID" value="RDE07042.1"/>
    <property type="molecule type" value="Genomic_DNA"/>
</dbReference>
<keyword evidence="4" id="KW-1133">Transmembrane helix</keyword>
<comment type="subcellular location">
    <subcellularLocation>
        <location evidence="1">Membrane</location>
        <topology evidence="1">Single-pass membrane protein</topology>
    </subcellularLocation>
</comment>
<dbReference type="Gene3D" id="3.30.479.30">
    <property type="entry name" value="Band 7 domain"/>
    <property type="match status" value="1"/>
</dbReference>
<evidence type="ECO:0000256" key="3">
    <source>
        <dbReference type="ARBA" id="ARBA00022692"/>
    </source>
</evidence>
<protein>
    <submittedName>
        <fullName evidence="8">Protease modulator HflK</fullName>
    </submittedName>
</protein>
<organism evidence="8 9">
    <name type="scientific">Sphingomonas aracearum</name>
    <dbReference type="NCBI Taxonomy" id="2283317"/>
    <lineage>
        <taxon>Bacteria</taxon>
        <taxon>Pseudomonadati</taxon>
        <taxon>Pseudomonadota</taxon>
        <taxon>Alphaproteobacteria</taxon>
        <taxon>Sphingomonadales</taxon>
        <taxon>Sphingomonadaceae</taxon>
        <taxon>Sphingomonas</taxon>
    </lineage>
</organism>
<keyword evidence="3" id="KW-0812">Transmembrane</keyword>
<evidence type="ECO:0000256" key="4">
    <source>
        <dbReference type="ARBA" id="ARBA00022989"/>
    </source>
</evidence>
<dbReference type="GO" id="GO:0016020">
    <property type="term" value="C:membrane"/>
    <property type="evidence" value="ECO:0007669"/>
    <property type="project" value="UniProtKB-SubCell"/>
</dbReference>
<dbReference type="OrthoDB" id="9779595at2"/>
<gene>
    <name evidence="8" type="ORF">DVW87_05135</name>
</gene>
<feature type="compositionally biased region" description="Gly residues" evidence="6">
    <location>
        <begin position="22"/>
        <end position="36"/>
    </location>
</feature>
<feature type="compositionally biased region" description="Low complexity" evidence="6">
    <location>
        <begin position="361"/>
        <end position="384"/>
    </location>
</feature>
<keyword evidence="8" id="KW-0378">Hydrolase</keyword>
<comment type="caution">
    <text evidence="8">The sequence shown here is derived from an EMBL/GenBank/DDBJ whole genome shotgun (WGS) entry which is preliminary data.</text>
</comment>
<evidence type="ECO:0000313" key="8">
    <source>
        <dbReference type="EMBL" id="RDE07042.1"/>
    </source>
</evidence>
<dbReference type="GO" id="GO:0006508">
    <property type="term" value="P:proteolysis"/>
    <property type="evidence" value="ECO:0007669"/>
    <property type="project" value="UniProtKB-KW"/>
</dbReference>
<feature type="region of interest" description="Disordered" evidence="6">
    <location>
        <begin position="18"/>
        <end position="53"/>
    </location>
</feature>
<keyword evidence="5" id="KW-0472">Membrane</keyword>
<evidence type="ECO:0000256" key="2">
    <source>
        <dbReference type="ARBA" id="ARBA00006971"/>
    </source>
</evidence>
<reference evidence="8 9" key="1">
    <citation type="submission" date="2018-07" db="EMBL/GenBank/DDBJ databases">
        <title>a novel species of Sphingomonas isolated from the rhizosphere soil of Araceae plant.</title>
        <authorList>
            <person name="Zhiyong W."/>
            <person name="Qinglan Z."/>
            <person name="Zhiwei F."/>
            <person name="Ding X."/>
            <person name="Gejiao W."/>
            <person name="Shixue Z."/>
        </authorList>
    </citation>
    <scope>NUCLEOTIDE SEQUENCE [LARGE SCALE GENOMIC DNA]</scope>
    <source>
        <strain evidence="8 9">WZY 27</strain>
    </source>
</reference>
<keyword evidence="8" id="KW-0645">Protease</keyword>